<accession>A0A915K3W2</accession>
<dbReference type="WBParaSite" id="nRc.2.0.1.t32529-RA">
    <property type="protein sequence ID" value="nRc.2.0.1.t32529-RA"/>
    <property type="gene ID" value="nRc.2.0.1.g32529"/>
</dbReference>
<protein>
    <submittedName>
        <fullName evidence="3">Uncharacterized protein</fullName>
    </submittedName>
</protein>
<reference evidence="3" key="1">
    <citation type="submission" date="2022-11" db="UniProtKB">
        <authorList>
            <consortium name="WormBaseParasite"/>
        </authorList>
    </citation>
    <scope>IDENTIFICATION</scope>
</reference>
<sequence length="530" mass="60034">MWLIAVVKSEDQLKNDPIGSNLIKFLAAIANDHLKSKSDRIKIKFWDCIDQAGAQAQSYAKCLVRLLRSKNRKKIDSPRSQDQELSRDYDLLKSWRKNRPIRKEAFNLLDVKDLKNNDKKTDDEKRRQQNDEIFDHVIQSHAHYMKQHLNQSDPVTKIIDYVSNVFKFTSDKYKTLTAKFAVEKMVHSSSSSKNQKSGGSRILSPRFMTLMDENTPDNKSTVSFLSPEIFNLYDNNDTNNYFSIPSLMKDVSKSERSSWMRFINQTVDVLRNDLMIKTWNNTVTKMKKDYGFDNATIGRKIRRFFDSMDKWQLNNMNNRGYTMIRDKQINKLYGTNVKYKMPKKEVINEALEEAVINIARGHTSPPVPSAHHRSKRARGKGCALTPLVPGPIALTHFVVSYVVLCPSVVGYVVLSSLVVAPYVLSPFVLRPIVLSPLVLSPVILSPFVLSPLVLMPSVLSPFVLDPNVLSPVVLSPLVLSPIVLSPFVLSPVVLSPMVLSPVVLTPLVLSPVVLSPCALCGKRKKRKTNH</sequence>
<evidence type="ECO:0000313" key="2">
    <source>
        <dbReference type="Proteomes" id="UP000887565"/>
    </source>
</evidence>
<dbReference type="InterPro" id="IPR006954">
    <property type="entry name" value="Mlt-10-like"/>
</dbReference>
<dbReference type="AlphaFoldDB" id="A0A915K3W2"/>
<keyword evidence="2" id="KW-1185">Reference proteome</keyword>
<keyword evidence="1" id="KW-0472">Membrane</keyword>
<proteinExistence type="predicted"/>
<evidence type="ECO:0000313" key="3">
    <source>
        <dbReference type="WBParaSite" id="nRc.2.0.1.t32529-RA"/>
    </source>
</evidence>
<name>A0A915K3W2_ROMCU</name>
<evidence type="ECO:0000256" key="1">
    <source>
        <dbReference type="SAM" id="Phobius"/>
    </source>
</evidence>
<dbReference type="PANTHER" id="PTHR21523">
    <property type="match status" value="1"/>
</dbReference>
<dbReference type="Pfam" id="PF04870">
    <property type="entry name" value="Moulting_cycle"/>
    <property type="match status" value="2"/>
</dbReference>
<feature type="transmembrane region" description="Helical" evidence="1">
    <location>
        <begin position="398"/>
        <end position="423"/>
    </location>
</feature>
<feature type="transmembrane region" description="Helical" evidence="1">
    <location>
        <begin position="443"/>
        <end position="464"/>
    </location>
</feature>
<feature type="transmembrane region" description="Helical" evidence="1">
    <location>
        <begin position="498"/>
        <end position="521"/>
    </location>
</feature>
<keyword evidence="1" id="KW-0812">Transmembrane</keyword>
<dbReference type="Proteomes" id="UP000887565">
    <property type="component" value="Unplaced"/>
</dbReference>
<keyword evidence="1" id="KW-1133">Transmembrane helix</keyword>
<dbReference type="PANTHER" id="PTHR21523:SF46">
    <property type="entry name" value="MLT-TEN (MLT-10) RELATED"/>
    <property type="match status" value="1"/>
</dbReference>
<organism evidence="2 3">
    <name type="scientific">Romanomermis culicivorax</name>
    <name type="common">Nematode worm</name>
    <dbReference type="NCBI Taxonomy" id="13658"/>
    <lineage>
        <taxon>Eukaryota</taxon>
        <taxon>Metazoa</taxon>
        <taxon>Ecdysozoa</taxon>
        <taxon>Nematoda</taxon>
        <taxon>Enoplea</taxon>
        <taxon>Dorylaimia</taxon>
        <taxon>Mermithida</taxon>
        <taxon>Mermithoidea</taxon>
        <taxon>Mermithidae</taxon>
        <taxon>Romanomermis</taxon>
    </lineage>
</organism>
<dbReference type="OMA" id="QLEMINK"/>